<evidence type="ECO:0000313" key="2">
    <source>
        <dbReference type="EMBL" id="KAA8572666.1"/>
    </source>
</evidence>
<reference evidence="2 3" key="1">
    <citation type="submission" date="2019-06" db="EMBL/GenBank/DDBJ databases">
        <title>Genome Sequence of the Brown Rot Fungal Pathogen Monilinia fructicola.</title>
        <authorList>
            <person name="De Miccolis Angelini R.M."/>
            <person name="Landi L."/>
            <person name="Abate D."/>
            <person name="Pollastro S."/>
            <person name="Romanazzi G."/>
            <person name="Faretra F."/>
        </authorList>
    </citation>
    <scope>NUCLEOTIDE SEQUENCE [LARGE SCALE GENOMIC DNA]</scope>
    <source>
        <strain evidence="2 3">Mfrc123</strain>
    </source>
</reference>
<sequence>MNYDESARFTEVSPHIFPLLFSSLPFSSLLFCPFQLSSFKFKLKLRHPFHNFISQLYSHSRSSHHSTIVVEFNCSLQINLLSSPIHPSTCSQDIIHHTIHLSKLNPQSTR</sequence>
<organism evidence="2 3">
    <name type="scientific">Monilinia fructicola</name>
    <name type="common">Brown rot fungus</name>
    <name type="synonym">Ciboria fructicola</name>
    <dbReference type="NCBI Taxonomy" id="38448"/>
    <lineage>
        <taxon>Eukaryota</taxon>
        <taxon>Fungi</taxon>
        <taxon>Dikarya</taxon>
        <taxon>Ascomycota</taxon>
        <taxon>Pezizomycotina</taxon>
        <taxon>Leotiomycetes</taxon>
        <taxon>Helotiales</taxon>
        <taxon>Sclerotiniaceae</taxon>
        <taxon>Monilinia</taxon>
    </lineage>
</organism>
<keyword evidence="1" id="KW-1133">Transmembrane helix</keyword>
<dbReference type="EMBL" id="VICG01000004">
    <property type="protein sequence ID" value="KAA8572666.1"/>
    <property type="molecule type" value="Genomic_DNA"/>
</dbReference>
<feature type="transmembrane region" description="Helical" evidence="1">
    <location>
        <begin position="16"/>
        <end position="36"/>
    </location>
</feature>
<gene>
    <name evidence="2" type="ORF">EYC84_003260</name>
</gene>
<dbReference type="Proteomes" id="UP000322873">
    <property type="component" value="Unassembled WGS sequence"/>
</dbReference>
<keyword evidence="3" id="KW-1185">Reference proteome</keyword>
<evidence type="ECO:0000313" key="3">
    <source>
        <dbReference type="Proteomes" id="UP000322873"/>
    </source>
</evidence>
<keyword evidence="1" id="KW-0472">Membrane</keyword>
<keyword evidence="1" id="KW-0812">Transmembrane</keyword>
<accession>A0A5M9JXP8</accession>
<proteinExistence type="predicted"/>
<dbReference type="AlphaFoldDB" id="A0A5M9JXP8"/>
<protein>
    <submittedName>
        <fullName evidence="2">Uncharacterized protein</fullName>
    </submittedName>
</protein>
<comment type="caution">
    <text evidence="2">The sequence shown here is derived from an EMBL/GenBank/DDBJ whole genome shotgun (WGS) entry which is preliminary data.</text>
</comment>
<name>A0A5M9JXP8_MONFR</name>
<evidence type="ECO:0000256" key="1">
    <source>
        <dbReference type="SAM" id="Phobius"/>
    </source>
</evidence>